<evidence type="ECO:0000256" key="1">
    <source>
        <dbReference type="PROSITE-ProRule" id="PRU00047"/>
    </source>
</evidence>
<feature type="domain" description="CCHC-type" evidence="2">
    <location>
        <begin position="147"/>
        <end position="163"/>
    </location>
</feature>
<keyword evidence="1" id="KW-0479">Metal-binding</keyword>
<evidence type="ECO:0000313" key="4">
    <source>
        <dbReference type="WBParaSite" id="SPAL_0001176700.1"/>
    </source>
</evidence>
<keyword evidence="1" id="KW-0863">Zinc-finger</keyword>
<organism evidence="3 4">
    <name type="scientific">Strongyloides papillosus</name>
    <name type="common">Intestinal threadworm</name>
    <dbReference type="NCBI Taxonomy" id="174720"/>
    <lineage>
        <taxon>Eukaryota</taxon>
        <taxon>Metazoa</taxon>
        <taxon>Ecdysozoa</taxon>
        <taxon>Nematoda</taxon>
        <taxon>Chromadorea</taxon>
        <taxon>Rhabditida</taxon>
        <taxon>Tylenchina</taxon>
        <taxon>Panagrolaimomorpha</taxon>
        <taxon>Strongyloidoidea</taxon>
        <taxon>Strongyloididae</taxon>
        <taxon>Strongyloides</taxon>
    </lineage>
</organism>
<dbReference type="PANTHER" id="PTHR23002">
    <property type="entry name" value="ZINC FINGER CCHC DOMAIN CONTAINING PROTEIN"/>
    <property type="match status" value="1"/>
</dbReference>
<dbReference type="STRING" id="174720.A0A0N5C189"/>
<feature type="domain" description="CCHC-type" evidence="2">
    <location>
        <begin position="6"/>
        <end position="21"/>
    </location>
</feature>
<dbReference type="GO" id="GO:0003676">
    <property type="term" value="F:nucleic acid binding"/>
    <property type="evidence" value="ECO:0007669"/>
    <property type="project" value="InterPro"/>
</dbReference>
<dbReference type="Pfam" id="PF00098">
    <property type="entry name" value="zf-CCHC"/>
    <property type="match status" value="3"/>
</dbReference>
<accession>A0A0N5C189</accession>
<dbReference type="GO" id="GO:0019899">
    <property type="term" value="F:enzyme binding"/>
    <property type="evidence" value="ECO:0007669"/>
    <property type="project" value="UniProtKB-ARBA"/>
</dbReference>
<dbReference type="InterPro" id="IPR036875">
    <property type="entry name" value="Znf_CCHC_sf"/>
</dbReference>
<dbReference type="SMART" id="SM00343">
    <property type="entry name" value="ZnF_C2HC"/>
    <property type="match status" value="4"/>
</dbReference>
<dbReference type="Gene3D" id="4.10.60.10">
    <property type="entry name" value="Zinc finger, CCHC-type"/>
    <property type="match status" value="2"/>
</dbReference>
<feature type="domain" description="CCHC-type" evidence="2">
    <location>
        <begin position="129"/>
        <end position="144"/>
    </location>
</feature>
<dbReference type="WBParaSite" id="SPAL_0001176700.1">
    <property type="protein sequence ID" value="SPAL_0001176700.1"/>
    <property type="gene ID" value="SPAL_0001176700"/>
</dbReference>
<evidence type="ECO:0000313" key="3">
    <source>
        <dbReference type="Proteomes" id="UP000046392"/>
    </source>
</evidence>
<keyword evidence="3" id="KW-1185">Reference proteome</keyword>
<sequence length="163" mass="17968">MSDKVCFKCSEAGHFAKSCPNSGNNSGSYNSGGRRGGDDRTFVIHKILTDQKHVTTVEILDIHQPRSCDKSDEGGNRQRNRNCFNCGSDQHIARFCDRGDDGDSKNFNNGRKRTYSSANGRNDRGAKHCYQCQGAGHIAKDCPEGVKCFKCGSLDHTARNCQD</sequence>
<dbReference type="InterPro" id="IPR001878">
    <property type="entry name" value="Znf_CCHC"/>
</dbReference>
<proteinExistence type="predicted"/>
<keyword evidence="1" id="KW-0862">Zinc</keyword>
<evidence type="ECO:0000259" key="2">
    <source>
        <dbReference type="PROSITE" id="PS50158"/>
    </source>
</evidence>
<dbReference type="SUPFAM" id="SSF57756">
    <property type="entry name" value="Retrovirus zinc finger-like domains"/>
    <property type="match status" value="2"/>
</dbReference>
<protein>
    <submittedName>
        <fullName evidence="4">CCHC-type domain-containing protein</fullName>
    </submittedName>
</protein>
<dbReference type="GO" id="GO:0008270">
    <property type="term" value="F:zinc ion binding"/>
    <property type="evidence" value="ECO:0007669"/>
    <property type="project" value="UniProtKB-KW"/>
</dbReference>
<dbReference type="AlphaFoldDB" id="A0A0N5C189"/>
<reference evidence="4" key="1">
    <citation type="submission" date="2017-02" db="UniProtKB">
        <authorList>
            <consortium name="WormBaseParasite"/>
        </authorList>
    </citation>
    <scope>IDENTIFICATION</scope>
</reference>
<dbReference type="InterPro" id="IPR051714">
    <property type="entry name" value="Znf_CCHC_NABP"/>
</dbReference>
<dbReference type="PROSITE" id="PS50158">
    <property type="entry name" value="ZF_CCHC"/>
    <property type="match status" value="3"/>
</dbReference>
<name>A0A0N5C189_STREA</name>
<dbReference type="Proteomes" id="UP000046392">
    <property type="component" value="Unplaced"/>
</dbReference>